<dbReference type="OMA" id="HPNEDMR"/>
<evidence type="ECO:0000259" key="1">
    <source>
        <dbReference type="Pfam" id="PF07000"/>
    </source>
</evidence>
<accession>A0A0K9NYG9</accession>
<organism evidence="2 3">
    <name type="scientific">Zostera marina</name>
    <name type="common">Eelgrass</name>
    <dbReference type="NCBI Taxonomy" id="29655"/>
    <lineage>
        <taxon>Eukaryota</taxon>
        <taxon>Viridiplantae</taxon>
        <taxon>Streptophyta</taxon>
        <taxon>Embryophyta</taxon>
        <taxon>Tracheophyta</taxon>
        <taxon>Spermatophyta</taxon>
        <taxon>Magnoliopsida</taxon>
        <taxon>Liliopsida</taxon>
        <taxon>Zosteraceae</taxon>
        <taxon>Zostera</taxon>
    </lineage>
</organism>
<dbReference type="AlphaFoldDB" id="A0A0K9NYG9"/>
<protein>
    <recommendedName>
        <fullName evidence="1">DUF1308 domain-containing protein</fullName>
    </recommendedName>
</protein>
<feature type="domain" description="DUF1308" evidence="1">
    <location>
        <begin position="269"/>
        <end position="435"/>
    </location>
</feature>
<dbReference type="Pfam" id="PF07000">
    <property type="entry name" value="DUF1308"/>
    <property type="match status" value="1"/>
</dbReference>
<reference evidence="3" key="1">
    <citation type="journal article" date="2016" name="Nature">
        <title>The genome of the seagrass Zostera marina reveals angiosperm adaptation to the sea.</title>
        <authorList>
            <person name="Olsen J.L."/>
            <person name="Rouze P."/>
            <person name="Verhelst B."/>
            <person name="Lin Y.-C."/>
            <person name="Bayer T."/>
            <person name="Collen J."/>
            <person name="Dattolo E."/>
            <person name="De Paoli E."/>
            <person name="Dittami S."/>
            <person name="Maumus F."/>
            <person name="Michel G."/>
            <person name="Kersting A."/>
            <person name="Lauritano C."/>
            <person name="Lohaus R."/>
            <person name="Toepel M."/>
            <person name="Tonon T."/>
            <person name="Vanneste K."/>
            <person name="Amirebrahimi M."/>
            <person name="Brakel J."/>
            <person name="Bostroem C."/>
            <person name="Chovatia M."/>
            <person name="Grimwood J."/>
            <person name="Jenkins J.W."/>
            <person name="Jueterbock A."/>
            <person name="Mraz A."/>
            <person name="Stam W.T."/>
            <person name="Tice H."/>
            <person name="Bornberg-Bauer E."/>
            <person name="Green P.J."/>
            <person name="Pearson G.A."/>
            <person name="Procaccini G."/>
            <person name="Duarte C.M."/>
            <person name="Schmutz J."/>
            <person name="Reusch T.B.H."/>
            <person name="Van de Peer Y."/>
        </authorList>
    </citation>
    <scope>NUCLEOTIDE SEQUENCE [LARGE SCALE GENOMIC DNA]</scope>
    <source>
        <strain evidence="3">cv. Finnish</strain>
    </source>
</reference>
<dbReference type="Proteomes" id="UP000036987">
    <property type="component" value="Unassembled WGS sequence"/>
</dbReference>
<evidence type="ECO:0000313" key="2">
    <source>
        <dbReference type="EMBL" id="KMZ61851.1"/>
    </source>
</evidence>
<comment type="caution">
    <text evidence="2">The sequence shown here is derived from an EMBL/GenBank/DDBJ whole genome shotgun (WGS) entry which is preliminary data.</text>
</comment>
<evidence type="ECO:0000313" key="3">
    <source>
        <dbReference type="Proteomes" id="UP000036987"/>
    </source>
</evidence>
<dbReference type="OrthoDB" id="441890at2759"/>
<proteinExistence type="predicted"/>
<dbReference type="EMBL" id="LFYR01001430">
    <property type="protein sequence ID" value="KMZ61851.1"/>
    <property type="molecule type" value="Genomic_DNA"/>
</dbReference>
<dbReference type="PANTHER" id="PTHR13379:SF0">
    <property type="entry name" value="UPF0415 PROTEIN C7ORF25"/>
    <property type="match status" value="1"/>
</dbReference>
<dbReference type="STRING" id="29655.A0A0K9NYG9"/>
<keyword evidence="3" id="KW-1185">Reference proteome</keyword>
<dbReference type="PANTHER" id="PTHR13379">
    <property type="entry name" value="UNCHARACTERIZED DUF1308"/>
    <property type="match status" value="1"/>
</dbReference>
<sequence length="437" mass="47657">MSTTPPATAIAVRKATSLHQLISETLISPSKISEASKLTLLRLVSAELRFLSHLSTNSNHICANPNSSHLRSSNLGYLESIFRILQSSNVTKVSRVCKPVAAGSVHVDVVCTIDKTTAWILVSDKNPKYVSWRGSRRSKGVGARVEEVLTAARHANSLKPEIILLFFCSGVGSDVRQHLIVESSAVEISGAEFGCQNPESRVFKVKVALPSTNLELESESECTFVRGTEMSPFAVVELNSDDILFCNVISEMRSTSLHAADEDGIGELLNFDTTALIALVSGISNGATTRLLSTPEIEMRRRFKGNYEFILAQVQSELSNPILLELRAEIAGKKGIICETVHLEFMELISMCGGPKEKYRANHMLSCLVILPDCPSARILALPTTRKIAKKNKIVFGTGDHWRAPTVTANTGFVRAISQTGMSLLTIEHRPRALTGD</sequence>
<gene>
    <name evidence="2" type="ORF">ZOSMA_4G01400</name>
</gene>
<dbReference type="InterPro" id="IPR010733">
    <property type="entry name" value="DUF1308"/>
</dbReference>
<name>A0A0K9NYG9_ZOSMR</name>